<accession>M1NUM0</accession>
<organism evidence="3 4">
    <name type="scientific">Corynebacterium halotolerans YIM 70093 = DSM 44683</name>
    <dbReference type="NCBI Taxonomy" id="1121362"/>
    <lineage>
        <taxon>Bacteria</taxon>
        <taxon>Bacillati</taxon>
        <taxon>Actinomycetota</taxon>
        <taxon>Actinomycetes</taxon>
        <taxon>Mycobacteriales</taxon>
        <taxon>Corynebacteriaceae</taxon>
        <taxon>Corynebacterium</taxon>
    </lineage>
</organism>
<dbReference type="Gene3D" id="3.40.50.300">
    <property type="entry name" value="P-loop containing nucleotide triphosphate hydrolases"/>
    <property type="match status" value="1"/>
</dbReference>
<dbReference type="eggNOG" id="COG0455">
    <property type="taxonomic scope" value="Bacteria"/>
</dbReference>
<dbReference type="PATRIC" id="fig|1121362.3.peg.186"/>
<dbReference type="PANTHER" id="PTHR43384">
    <property type="entry name" value="SEPTUM SITE-DETERMINING PROTEIN MIND HOMOLOG, CHLOROPLASTIC-RELATED"/>
    <property type="match status" value="1"/>
</dbReference>
<dbReference type="GO" id="GO:0016887">
    <property type="term" value="F:ATP hydrolysis activity"/>
    <property type="evidence" value="ECO:0007669"/>
    <property type="project" value="TreeGrafter"/>
</dbReference>
<feature type="compositionally biased region" description="Basic and acidic residues" evidence="1">
    <location>
        <begin position="36"/>
        <end position="50"/>
    </location>
</feature>
<dbReference type="InterPro" id="IPR050625">
    <property type="entry name" value="ParA/MinD_ATPase"/>
</dbReference>
<dbReference type="PANTHER" id="PTHR43384:SF14">
    <property type="entry name" value="ESX-1 SECRETION-ASSOCIATED PROTEIN ESPI"/>
    <property type="match status" value="1"/>
</dbReference>
<evidence type="ECO:0000259" key="2">
    <source>
        <dbReference type="Pfam" id="PF01656"/>
    </source>
</evidence>
<feature type="domain" description="CobQ/CobB/MinD/ParA nucleotide binding" evidence="2">
    <location>
        <begin position="146"/>
        <end position="293"/>
    </location>
</feature>
<dbReference type="GO" id="GO:0051782">
    <property type="term" value="P:negative regulation of cell division"/>
    <property type="evidence" value="ECO:0007669"/>
    <property type="project" value="TreeGrafter"/>
</dbReference>
<dbReference type="SUPFAM" id="SSF52540">
    <property type="entry name" value="P-loop containing nucleoside triphosphate hydrolases"/>
    <property type="match status" value="1"/>
</dbReference>
<reference evidence="3 4" key="1">
    <citation type="journal article" date="2012" name="Stand. Genomic Sci.">
        <title>Genome sequence of the halotolerant bacterium Corynebacterium halotolerans type strain YIM 70093(T) (= DSM 44683(T)).</title>
        <authorList>
            <person name="Ruckert C."/>
            <person name="Albersmeier A."/>
            <person name="Al-Dilaimi A."/>
            <person name="Niehaus K."/>
            <person name="Szczepanowski R."/>
            <person name="Kalinowski J."/>
        </authorList>
    </citation>
    <scope>NUCLEOTIDE SEQUENCE [LARGE SCALE GENOMIC DNA]</scope>
    <source>
        <strain evidence="3">YIM 70093</strain>
    </source>
</reference>
<name>M1NUM0_9CORY</name>
<dbReference type="EMBL" id="CP003697">
    <property type="protein sequence ID" value="AGF71210.1"/>
    <property type="molecule type" value="Genomic_DNA"/>
</dbReference>
<dbReference type="GO" id="GO:0009898">
    <property type="term" value="C:cytoplasmic side of plasma membrane"/>
    <property type="evidence" value="ECO:0007669"/>
    <property type="project" value="TreeGrafter"/>
</dbReference>
<dbReference type="InterPro" id="IPR002586">
    <property type="entry name" value="CobQ/CobB/MinD/ParA_Nub-bd_dom"/>
</dbReference>
<evidence type="ECO:0000313" key="3">
    <source>
        <dbReference type="EMBL" id="AGF71210.1"/>
    </source>
</evidence>
<evidence type="ECO:0000256" key="1">
    <source>
        <dbReference type="SAM" id="MobiDB-lite"/>
    </source>
</evidence>
<dbReference type="AlphaFoldDB" id="M1NUM0"/>
<evidence type="ECO:0000313" key="4">
    <source>
        <dbReference type="Proteomes" id="UP000011723"/>
    </source>
</evidence>
<feature type="region of interest" description="Disordered" evidence="1">
    <location>
        <begin position="1"/>
        <end position="97"/>
    </location>
</feature>
<dbReference type="GO" id="GO:0005524">
    <property type="term" value="F:ATP binding"/>
    <property type="evidence" value="ECO:0007669"/>
    <property type="project" value="TreeGrafter"/>
</dbReference>
<dbReference type="InterPro" id="IPR027417">
    <property type="entry name" value="P-loop_NTPase"/>
</dbReference>
<gene>
    <name evidence="3" type="ORF">A605_00970</name>
</gene>
<feature type="compositionally biased region" description="Low complexity" evidence="1">
    <location>
        <begin position="11"/>
        <end position="29"/>
    </location>
</feature>
<dbReference type="GO" id="GO:0005829">
    <property type="term" value="C:cytosol"/>
    <property type="evidence" value="ECO:0007669"/>
    <property type="project" value="TreeGrafter"/>
</dbReference>
<dbReference type="HOGENOM" id="CLU_003609_0_1_11"/>
<sequence length="396" mass="42832">MSAEAREHAGVPHAAVVAEEGEATTAVEPELPEWPRTGDVETLGRHHLEEPAPETSAVEPVQVPSPPPPHPPRRKPEPGPYDLTPPPALDQSNLVNPVKPAPRKGWRRLVHDVTGGYVNPGESEKELEHERLLEKIRRPLRGDYRIAVMSLKGGVGKTTTTVALGGVFASVRGDRVIAIDANPDLGTLAQRVAAPGPATIRDLLAAEDTSRYTSVRRFTTQAKSRLEVIGSERDPAVSEAFSEDDYRYAIDILQHHYNVMLTDCGTGLMHSAMSGVLDLANTLVLITSPALDGAQSASATLDWLNLHGYEQLAANAVVVISAAHPGQATIDMEQLVGHFRSRARAVHLVPFDRHLSEGATIDLELLSKKTRASYLELAATVAEDFDSRHRHAAPGH</sequence>
<proteinExistence type="predicted"/>
<dbReference type="RefSeq" id="WP_015399634.1">
    <property type="nucleotide sequence ID" value="NC_020302.1"/>
</dbReference>
<dbReference type="Pfam" id="PF01656">
    <property type="entry name" value="CbiA"/>
    <property type="match status" value="1"/>
</dbReference>
<feature type="compositionally biased region" description="Basic and acidic residues" evidence="1">
    <location>
        <begin position="1"/>
        <end position="10"/>
    </location>
</feature>
<dbReference type="KEGG" id="chn:A605_00970"/>
<dbReference type="STRING" id="1121362.A605_00970"/>
<protein>
    <recommendedName>
        <fullName evidence="2">CobQ/CobB/MinD/ParA nucleotide binding domain-containing protein</fullName>
    </recommendedName>
</protein>
<dbReference type="Proteomes" id="UP000011723">
    <property type="component" value="Chromosome"/>
</dbReference>
<keyword evidence="4" id="KW-1185">Reference proteome</keyword>